<comment type="caution">
    <text evidence="7">The sequence shown here is derived from an EMBL/GenBank/DDBJ whole genome shotgun (WGS) entry which is preliminary data.</text>
</comment>
<dbReference type="PANTHER" id="PTHR33823:SF5">
    <property type="entry name" value="DNAK SUPPRESSOR PROTEIN"/>
    <property type="match status" value="1"/>
</dbReference>
<evidence type="ECO:0000256" key="5">
    <source>
        <dbReference type="SAM" id="MobiDB-lite"/>
    </source>
</evidence>
<feature type="domain" description="Zinc finger DksA/TraR C4-type" evidence="6">
    <location>
        <begin position="86"/>
        <end position="113"/>
    </location>
</feature>
<protein>
    <recommendedName>
        <fullName evidence="6">Zinc finger DksA/TraR C4-type domain-containing protein</fullName>
    </recommendedName>
</protein>
<dbReference type="Gene3D" id="1.20.120.910">
    <property type="entry name" value="DksA, coiled-coil domain"/>
    <property type="match status" value="1"/>
</dbReference>
<dbReference type="PROSITE" id="PS51128">
    <property type="entry name" value="ZF_DKSA_2"/>
    <property type="match status" value="1"/>
</dbReference>
<reference evidence="7 8" key="1">
    <citation type="journal article" date="2016" name="Nat. Commun.">
        <title>Thousands of microbial genomes shed light on interconnected biogeochemical processes in an aquifer system.</title>
        <authorList>
            <person name="Anantharaman K."/>
            <person name="Brown C.T."/>
            <person name="Hug L.A."/>
            <person name="Sharon I."/>
            <person name="Castelle C.J."/>
            <person name="Probst A.J."/>
            <person name="Thomas B.C."/>
            <person name="Singh A."/>
            <person name="Wilkins M.J."/>
            <person name="Karaoz U."/>
            <person name="Brodie E.L."/>
            <person name="Williams K.H."/>
            <person name="Hubbard S.S."/>
            <person name="Banfield J.F."/>
        </authorList>
    </citation>
    <scope>NUCLEOTIDE SEQUENCE [LARGE SCALE GENOMIC DNA]</scope>
</reference>
<dbReference type="InterPro" id="IPR000962">
    <property type="entry name" value="Znf_DskA_TraR"/>
</dbReference>
<sequence>MNILSLKAKLEAELSKLESELKSIGIRNPANPKDWEAKGNDLEGDPDPNVAADNIEEFETRSGELRQLEIRYNEVRAALQRIAENTYGICVIGGEPIEEERLEANPAATTCISHRDS</sequence>
<dbReference type="PANTHER" id="PTHR33823">
    <property type="entry name" value="RNA POLYMERASE-BINDING TRANSCRIPTION FACTOR DKSA-RELATED"/>
    <property type="match status" value="1"/>
</dbReference>
<keyword evidence="1" id="KW-0479">Metal-binding</keyword>
<dbReference type="GO" id="GO:0008270">
    <property type="term" value="F:zinc ion binding"/>
    <property type="evidence" value="ECO:0007669"/>
    <property type="project" value="UniProtKB-KW"/>
</dbReference>
<dbReference type="AlphaFoldDB" id="A0A1F6CCB8"/>
<gene>
    <name evidence="7" type="ORF">A2671_00910</name>
</gene>
<evidence type="ECO:0000256" key="4">
    <source>
        <dbReference type="PROSITE-ProRule" id="PRU00510"/>
    </source>
</evidence>
<evidence type="ECO:0000259" key="6">
    <source>
        <dbReference type="Pfam" id="PF01258"/>
    </source>
</evidence>
<dbReference type="SUPFAM" id="SSF57716">
    <property type="entry name" value="Glucocorticoid receptor-like (DNA-binding domain)"/>
    <property type="match status" value="1"/>
</dbReference>
<name>A0A1F6CCB8_9BACT</name>
<evidence type="ECO:0000313" key="8">
    <source>
        <dbReference type="Proteomes" id="UP000178344"/>
    </source>
</evidence>
<organism evidence="7 8">
    <name type="scientific">Candidatus Kaiserbacteria bacterium RIFCSPHIGHO2_01_FULL_49_13</name>
    <dbReference type="NCBI Taxonomy" id="1798477"/>
    <lineage>
        <taxon>Bacteria</taxon>
        <taxon>Candidatus Kaiseribacteriota</taxon>
    </lineage>
</organism>
<dbReference type="Proteomes" id="UP000178344">
    <property type="component" value="Unassembled WGS sequence"/>
</dbReference>
<feature type="zinc finger region" description="dksA C4-type" evidence="4">
    <location>
        <begin position="90"/>
        <end position="114"/>
    </location>
</feature>
<evidence type="ECO:0000256" key="1">
    <source>
        <dbReference type="ARBA" id="ARBA00022723"/>
    </source>
</evidence>
<evidence type="ECO:0000313" key="7">
    <source>
        <dbReference type="EMBL" id="OGG46895.1"/>
    </source>
</evidence>
<feature type="region of interest" description="Disordered" evidence="5">
    <location>
        <begin position="25"/>
        <end position="47"/>
    </location>
</feature>
<keyword evidence="2" id="KW-0863">Zinc-finger</keyword>
<proteinExistence type="predicted"/>
<keyword evidence="3" id="KW-0862">Zinc</keyword>
<accession>A0A1F6CCB8</accession>
<evidence type="ECO:0000256" key="3">
    <source>
        <dbReference type="ARBA" id="ARBA00022833"/>
    </source>
</evidence>
<evidence type="ECO:0000256" key="2">
    <source>
        <dbReference type="ARBA" id="ARBA00022771"/>
    </source>
</evidence>
<dbReference type="Pfam" id="PF01258">
    <property type="entry name" value="zf-dskA_traR"/>
    <property type="match status" value="1"/>
</dbReference>
<dbReference type="EMBL" id="MFKQ01000036">
    <property type="protein sequence ID" value="OGG46895.1"/>
    <property type="molecule type" value="Genomic_DNA"/>
</dbReference>